<evidence type="ECO:0000256" key="3">
    <source>
        <dbReference type="ARBA" id="ARBA00022670"/>
    </source>
</evidence>
<evidence type="ECO:0000313" key="10">
    <source>
        <dbReference type="Proteomes" id="UP001056855"/>
    </source>
</evidence>
<dbReference type="SMART" id="SM00631">
    <property type="entry name" value="Zn_pept"/>
    <property type="match status" value="1"/>
</dbReference>
<dbReference type="PROSITE" id="PS52035">
    <property type="entry name" value="PEPTIDASE_M14"/>
    <property type="match status" value="1"/>
</dbReference>
<dbReference type="PANTHER" id="PTHR11705:SF143">
    <property type="entry name" value="SLL0236 PROTEIN"/>
    <property type="match status" value="1"/>
</dbReference>
<keyword evidence="5" id="KW-0862">Zinc</keyword>
<keyword evidence="3" id="KW-0645">Protease</keyword>
<organism evidence="9 10">
    <name type="scientific">Natronosalvus rutilus</name>
    <dbReference type="NCBI Taxonomy" id="2953753"/>
    <lineage>
        <taxon>Archaea</taxon>
        <taxon>Methanobacteriati</taxon>
        <taxon>Methanobacteriota</taxon>
        <taxon>Stenosarchaea group</taxon>
        <taxon>Halobacteria</taxon>
        <taxon>Halobacteriales</taxon>
        <taxon>Natrialbaceae</taxon>
        <taxon>Natronosalvus</taxon>
    </lineage>
</organism>
<feature type="domain" description="Peptidase M14" evidence="8">
    <location>
        <begin position="31"/>
        <end position="337"/>
    </location>
</feature>
<sequence>MTRIRPLTETQHDGIFGDAPLGTDATPRDEKHRPYAELQRVLDHLEMAGRPFSRTTVGTSNQGRDIDMISVGRGDTDVLFVGQQHGNESSGSMSLVALLHYLASGKSEAHLDDVTVHVVPRANPDGAEIELRGNVDPDAPDPDTDEGIFTTTYQGRGWDPNRYHFLDWTESRLYRHHSEQFPENPVPEARAVTEAVDRVDPELFIDIHGQGEKTTEDGAAVTHSVMWPVLGEKPIPEDGLTLSKKMCVQVYDHLSRFDRVVSRYPATAAYPGVAHKAYGLQDRGSIIYEVVEPKSVDQYRTRTRTTLASLLSLLGTAATGDIHDRDPDRVEEIPHIG</sequence>
<evidence type="ECO:0000259" key="8">
    <source>
        <dbReference type="PROSITE" id="PS52035"/>
    </source>
</evidence>
<dbReference type="PANTHER" id="PTHR11705">
    <property type="entry name" value="PROTEASE FAMILY M14 CARBOXYPEPTIDASE A,B"/>
    <property type="match status" value="1"/>
</dbReference>
<evidence type="ECO:0000256" key="6">
    <source>
        <dbReference type="ARBA" id="ARBA00023049"/>
    </source>
</evidence>
<gene>
    <name evidence="9" type="ORF">NGM29_11870</name>
</gene>
<dbReference type="AlphaFoldDB" id="A0A9E7N684"/>
<reference evidence="9" key="1">
    <citation type="submission" date="2022-06" db="EMBL/GenBank/DDBJ databases">
        <title>Diverse halophilic archaea isolated from saline environments.</title>
        <authorList>
            <person name="Cui H.-L."/>
        </authorList>
    </citation>
    <scope>NUCLEOTIDE SEQUENCE</scope>
    <source>
        <strain evidence="9">WLHS1</strain>
    </source>
</reference>
<dbReference type="InterPro" id="IPR000834">
    <property type="entry name" value="Peptidase_M14"/>
</dbReference>
<dbReference type="Pfam" id="PF00246">
    <property type="entry name" value="Peptidase_M14"/>
    <property type="match status" value="1"/>
</dbReference>
<comment type="similarity">
    <text evidence="2">Belongs to the peptidase M14 family.</text>
</comment>
<keyword evidence="10" id="KW-1185">Reference proteome</keyword>
<evidence type="ECO:0000313" key="9">
    <source>
        <dbReference type="EMBL" id="UTF52487.1"/>
    </source>
</evidence>
<evidence type="ECO:0000256" key="1">
    <source>
        <dbReference type="ARBA" id="ARBA00001947"/>
    </source>
</evidence>
<dbReference type="SUPFAM" id="SSF53187">
    <property type="entry name" value="Zn-dependent exopeptidases"/>
    <property type="match status" value="1"/>
</dbReference>
<accession>A0A9E7N684</accession>
<evidence type="ECO:0000256" key="5">
    <source>
        <dbReference type="ARBA" id="ARBA00022833"/>
    </source>
</evidence>
<keyword evidence="6" id="KW-0482">Metalloprotease</keyword>
<dbReference type="KEGG" id="sawl:NGM29_11870"/>
<feature type="region of interest" description="Disordered" evidence="7">
    <location>
        <begin position="1"/>
        <end position="32"/>
    </location>
</feature>
<evidence type="ECO:0000256" key="2">
    <source>
        <dbReference type="ARBA" id="ARBA00005988"/>
    </source>
</evidence>
<proteinExistence type="inferred from homology"/>
<dbReference type="GO" id="GO:0006508">
    <property type="term" value="P:proteolysis"/>
    <property type="evidence" value="ECO:0007669"/>
    <property type="project" value="UniProtKB-KW"/>
</dbReference>
<dbReference type="GO" id="GO:0005615">
    <property type="term" value="C:extracellular space"/>
    <property type="evidence" value="ECO:0007669"/>
    <property type="project" value="TreeGrafter"/>
</dbReference>
<dbReference type="GeneID" id="73290754"/>
<protein>
    <recommendedName>
        <fullName evidence="8">Peptidase M14 domain-containing protein</fullName>
    </recommendedName>
</protein>
<keyword evidence="4" id="KW-0378">Hydrolase</keyword>
<dbReference type="EMBL" id="CP100355">
    <property type="protein sequence ID" value="UTF52487.1"/>
    <property type="molecule type" value="Genomic_DNA"/>
</dbReference>
<dbReference type="Proteomes" id="UP001056855">
    <property type="component" value="Chromosome"/>
</dbReference>
<comment type="cofactor">
    <cofactor evidence="1">
        <name>Zn(2+)</name>
        <dbReference type="ChEBI" id="CHEBI:29105"/>
    </cofactor>
</comment>
<dbReference type="GO" id="GO:0008270">
    <property type="term" value="F:zinc ion binding"/>
    <property type="evidence" value="ECO:0007669"/>
    <property type="project" value="InterPro"/>
</dbReference>
<dbReference type="GO" id="GO:0004181">
    <property type="term" value="F:metallocarboxypeptidase activity"/>
    <property type="evidence" value="ECO:0007669"/>
    <property type="project" value="InterPro"/>
</dbReference>
<evidence type="ECO:0000256" key="7">
    <source>
        <dbReference type="SAM" id="MobiDB-lite"/>
    </source>
</evidence>
<dbReference type="RefSeq" id="WP_254156431.1">
    <property type="nucleotide sequence ID" value="NZ_CP100355.1"/>
</dbReference>
<dbReference type="Gene3D" id="3.40.630.10">
    <property type="entry name" value="Zn peptidases"/>
    <property type="match status" value="1"/>
</dbReference>
<name>A0A9E7N684_9EURY</name>
<evidence type="ECO:0000256" key="4">
    <source>
        <dbReference type="ARBA" id="ARBA00022801"/>
    </source>
</evidence>